<feature type="compositionally biased region" description="Basic and acidic residues" evidence="12">
    <location>
        <begin position="58"/>
        <end position="68"/>
    </location>
</feature>
<dbReference type="CDD" id="cd14066">
    <property type="entry name" value="STKc_IRAK"/>
    <property type="match status" value="1"/>
</dbReference>
<comment type="subcellular location">
    <subcellularLocation>
        <location evidence="1">Cell membrane</location>
        <topology evidence="1">Lipid-anchor</topology>
    </subcellularLocation>
</comment>
<dbReference type="Gene3D" id="1.10.510.10">
    <property type="entry name" value="Transferase(Phosphotransferase) domain 1"/>
    <property type="match status" value="1"/>
</dbReference>
<feature type="binding site" evidence="11">
    <location>
        <position position="124"/>
    </location>
    <ligand>
        <name>ATP</name>
        <dbReference type="ChEBI" id="CHEBI:30616"/>
    </ligand>
</feature>
<evidence type="ECO:0000256" key="6">
    <source>
        <dbReference type="ARBA" id="ARBA00022741"/>
    </source>
</evidence>
<protein>
    <submittedName>
        <fullName evidence="14">Kinase superfamily protein</fullName>
    </submittedName>
</protein>
<feature type="compositionally biased region" description="Low complexity" evidence="12">
    <location>
        <begin position="33"/>
        <end position="50"/>
    </location>
</feature>
<sequence>MTRAYDNWERLMAAVVKKLQLWELFHQHSRSPSICSQESESSDPSGFSSSQRLRVTCRRPEDVKEKETASTVEGSIHMSPRTFTFRELSAATDNFRPDLILGEGGFGRLYKGRLKGTQQIVAVKQIDENRGQGNRVFLVEVLMLSTLHHPNMVNLIGYCADGDHRLLVHEYMPFGSLDDRLHDLSTEKPPLDWNTRMKVAAGVAKCLAYLHDAAKPPIIHRNVKSSNILLGEGYHPKLSHFGLAKLGPTGGKTHVSTRVMGTPGYCAPEYAMTGQLSVKADVYSYGVVLLEMLTGRRAIDNSRAIEETNLVAWASPLFKEPRKLVQMADPMLQGRYPIRGLTQALGIAATCLLTDPDARPSMADVATAINYIVSHNSSPETASTRV</sequence>
<evidence type="ECO:0000256" key="7">
    <source>
        <dbReference type="ARBA" id="ARBA00022777"/>
    </source>
</evidence>
<dbReference type="PANTHER" id="PTHR47985:SF44">
    <property type="entry name" value="SERINE_THREONINE-PROTEIN KINASE PBS1"/>
    <property type="match status" value="1"/>
</dbReference>
<evidence type="ECO:0000313" key="15">
    <source>
        <dbReference type="Proteomes" id="UP000250235"/>
    </source>
</evidence>
<keyword evidence="6 11" id="KW-0547">Nucleotide-binding</keyword>
<keyword evidence="15" id="KW-1185">Reference proteome</keyword>
<keyword evidence="5" id="KW-0808">Transferase</keyword>
<dbReference type="GO" id="GO:0005886">
    <property type="term" value="C:plasma membrane"/>
    <property type="evidence" value="ECO:0007669"/>
    <property type="project" value="UniProtKB-SubCell"/>
</dbReference>
<dbReference type="PROSITE" id="PS50011">
    <property type="entry name" value="PROTEIN_KINASE_DOM"/>
    <property type="match status" value="1"/>
</dbReference>
<dbReference type="FunFam" id="3.30.200.20:FF:000178">
    <property type="entry name" value="serine/threonine-protein kinase PBS1-like"/>
    <property type="match status" value="1"/>
</dbReference>
<keyword evidence="8 11" id="KW-0067">ATP-binding</keyword>
<dbReference type="SUPFAM" id="SSF56112">
    <property type="entry name" value="Protein kinase-like (PK-like)"/>
    <property type="match status" value="1"/>
</dbReference>
<dbReference type="InterPro" id="IPR000719">
    <property type="entry name" value="Prot_kinase_dom"/>
</dbReference>
<reference evidence="14 15" key="1">
    <citation type="journal article" date="2015" name="Proc. Natl. Acad. Sci. U.S.A.">
        <title>The resurrection genome of Boea hygrometrica: A blueprint for survival of dehydration.</title>
        <authorList>
            <person name="Xiao L."/>
            <person name="Yang G."/>
            <person name="Zhang L."/>
            <person name="Yang X."/>
            <person name="Zhao S."/>
            <person name="Ji Z."/>
            <person name="Zhou Q."/>
            <person name="Hu M."/>
            <person name="Wang Y."/>
            <person name="Chen M."/>
            <person name="Xu Y."/>
            <person name="Jin H."/>
            <person name="Xiao X."/>
            <person name="Hu G."/>
            <person name="Bao F."/>
            <person name="Hu Y."/>
            <person name="Wan P."/>
            <person name="Li L."/>
            <person name="Deng X."/>
            <person name="Kuang T."/>
            <person name="Xiang C."/>
            <person name="Zhu J.K."/>
            <person name="Oliver M.J."/>
            <person name="He Y."/>
        </authorList>
    </citation>
    <scope>NUCLEOTIDE SEQUENCE [LARGE SCALE GENOMIC DNA]</scope>
    <source>
        <strain evidence="15">cv. XS01</strain>
    </source>
</reference>
<dbReference type="PANTHER" id="PTHR47985">
    <property type="entry name" value="OS07G0668900 PROTEIN"/>
    <property type="match status" value="1"/>
</dbReference>
<keyword evidence="9" id="KW-0472">Membrane</keyword>
<dbReference type="GO" id="GO:0004674">
    <property type="term" value="F:protein serine/threonine kinase activity"/>
    <property type="evidence" value="ECO:0007669"/>
    <property type="project" value="UniProtKB-KW"/>
</dbReference>
<dbReference type="GO" id="GO:0005524">
    <property type="term" value="F:ATP binding"/>
    <property type="evidence" value="ECO:0007669"/>
    <property type="project" value="UniProtKB-UniRule"/>
</dbReference>
<evidence type="ECO:0000256" key="10">
    <source>
        <dbReference type="ARBA" id="ARBA00023288"/>
    </source>
</evidence>
<dbReference type="Proteomes" id="UP000250235">
    <property type="component" value="Unassembled WGS sequence"/>
</dbReference>
<evidence type="ECO:0000256" key="3">
    <source>
        <dbReference type="ARBA" id="ARBA00022475"/>
    </source>
</evidence>
<keyword evidence="4" id="KW-0723">Serine/threonine-protein kinase</keyword>
<dbReference type="EMBL" id="KV003144">
    <property type="protein sequence ID" value="KZV37366.1"/>
    <property type="molecule type" value="Genomic_DNA"/>
</dbReference>
<organism evidence="14 15">
    <name type="scientific">Dorcoceras hygrometricum</name>
    <dbReference type="NCBI Taxonomy" id="472368"/>
    <lineage>
        <taxon>Eukaryota</taxon>
        <taxon>Viridiplantae</taxon>
        <taxon>Streptophyta</taxon>
        <taxon>Embryophyta</taxon>
        <taxon>Tracheophyta</taxon>
        <taxon>Spermatophyta</taxon>
        <taxon>Magnoliopsida</taxon>
        <taxon>eudicotyledons</taxon>
        <taxon>Gunneridae</taxon>
        <taxon>Pentapetalae</taxon>
        <taxon>asterids</taxon>
        <taxon>lamiids</taxon>
        <taxon>Lamiales</taxon>
        <taxon>Gesneriaceae</taxon>
        <taxon>Didymocarpoideae</taxon>
        <taxon>Trichosporeae</taxon>
        <taxon>Loxocarpinae</taxon>
        <taxon>Dorcoceras</taxon>
    </lineage>
</organism>
<evidence type="ECO:0000256" key="1">
    <source>
        <dbReference type="ARBA" id="ARBA00004193"/>
    </source>
</evidence>
<evidence type="ECO:0000256" key="11">
    <source>
        <dbReference type="PROSITE-ProRule" id="PRU10141"/>
    </source>
</evidence>
<dbReference type="AlphaFoldDB" id="A0A2Z7BSU3"/>
<evidence type="ECO:0000313" key="14">
    <source>
        <dbReference type="EMBL" id="KZV37366.1"/>
    </source>
</evidence>
<evidence type="ECO:0000256" key="8">
    <source>
        <dbReference type="ARBA" id="ARBA00022840"/>
    </source>
</evidence>
<evidence type="ECO:0000256" key="5">
    <source>
        <dbReference type="ARBA" id="ARBA00022679"/>
    </source>
</evidence>
<evidence type="ECO:0000256" key="2">
    <source>
        <dbReference type="ARBA" id="ARBA00008684"/>
    </source>
</evidence>
<dbReference type="PROSITE" id="PS00107">
    <property type="entry name" value="PROTEIN_KINASE_ATP"/>
    <property type="match status" value="1"/>
</dbReference>
<comment type="similarity">
    <text evidence="2">Belongs to the protein kinase superfamily. Ser/Thr protein kinase family.</text>
</comment>
<keyword evidence="3" id="KW-1003">Cell membrane</keyword>
<keyword evidence="7 14" id="KW-0418">Kinase</keyword>
<keyword evidence="10" id="KW-0449">Lipoprotein</keyword>
<accession>A0A2Z7BSU3</accession>
<evidence type="ECO:0000256" key="12">
    <source>
        <dbReference type="SAM" id="MobiDB-lite"/>
    </source>
</evidence>
<proteinExistence type="inferred from homology"/>
<evidence type="ECO:0000259" key="13">
    <source>
        <dbReference type="PROSITE" id="PS50011"/>
    </source>
</evidence>
<dbReference type="OrthoDB" id="4062651at2759"/>
<feature type="domain" description="Protein kinase" evidence="13">
    <location>
        <begin position="95"/>
        <end position="372"/>
    </location>
</feature>
<name>A0A2Z7BSU3_9LAMI</name>
<gene>
    <name evidence="14" type="ORF">F511_01234</name>
</gene>
<dbReference type="Pfam" id="PF00069">
    <property type="entry name" value="Pkinase"/>
    <property type="match status" value="1"/>
</dbReference>
<dbReference type="Gene3D" id="3.30.200.20">
    <property type="entry name" value="Phosphorylase Kinase, domain 1"/>
    <property type="match status" value="1"/>
</dbReference>
<dbReference type="InterPro" id="IPR017441">
    <property type="entry name" value="Protein_kinase_ATP_BS"/>
</dbReference>
<evidence type="ECO:0000256" key="4">
    <source>
        <dbReference type="ARBA" id="ARBA00022527"/>
    </source>
</evidence>
<dbReference type="InterPro" id="IPR011009">
    <property type="entry name" value="Kinase-like_dom_sf"/>
</dbReference>
<evidence type="ECO:0000256" key="9">
    <source>
        <dbReference type="ARBA" id="ARBA00023136"/>
    </source>
</evidence>
<dbReference type="FunFam" id="1.10.510.10:FF:000032">
    <property type="entry name" value="Serine/threonine-protein kinase PBS1"/>
    <property type="match status" value="1"/>
</dbReference>
<feature type="region of interest" description="Disordered" evidence="12">
    <location>
        <begin position="33"/>
        <end position="73"/>
    </location>
</feature>